<organism evidence="1">
    <name type="scientific">Solanum chacoense</name>
    <name type="common">Chaco potato</name>
    <dbReference type="NCBI Taxonomy" id="4108"/>
    <lineage>
        <taxon>Eukaryota</taxon>
        <taxon>Viridiplantae</taxon>
        <taxon>Streptophyta</taxon>
        <taxon>Embryophyta</taxon>
        <taxon>Tracheophyta</taxon>
        <taxon>Spermatophyta</taxon>
        <taxon>Magnoliopsida</taxon>
        <taxon>eudicotyledons</taxon>
        <taxon>Gunneridae</taxon>
        <taxon>Pentapetalae</taxon>
        <taxon>asterids</taxon>
        <taxon>lamiids</taxon>
        <taxon>Solanales</taxon>
        <taxon>Solanaceae</taxon>
        <taxon>Solanoideae</taxon>
        <taxon>Solaneae</taxon>
        <taxon>Solanum</taxon>
    </lineage>
</organism>
<evidence type="ECO:0000313" key="1">
    <source>
        <dbReference type="EMBL" id="JAP13429.1"/>
    </source>
</evidence>
<feature type="non-terminal residue" evidence="1">
    <location>
        <position position="1"/>
    </location>
</feature>
<proteinExistence type="predicted"/>
<dbReference type="AlphaFoldDB" id="A0A0V0GZ58"/>
<accession>A0A0V0GZ58</accession>
<protein>
    <submittedName>
        <fullName evidence="1">Putative ovule protein</fullName>
    </submittedName>
</protein>
<reference evidence="1" key="1">
    <citation type="submission" date="2015-12" db="EMBL/GenBank/DDBJ databases">
        <title>Gene expression during late stages of embryo sac development: a critical building block for successful pollen-pistil interactions.</title>
        <authorList>
            <person name="Liu Y."/>
            <person name="Joly V."/>
            <person name="Sabar M."/>
            <person name="Matton D.P."/>
        </authorList>
    </citation>
    <scope>NUCLEOTIDE SEQUENCE</scope>
</reference>
<sequence length="118" mass="13190">LDLVEQVNTEKGSHASSSSLLFQKVWAEAAPSAHLNCVFARSSNYTQFNRSLLIKSLRKSGKFCIQISLQCRSASNENWRRINSGQASKSSIKLTSNYSPPTKIHFLLVVVKFSLDEI</sequence>
<name>A0A0V0GZ58_SOLCH</name>
<dbReference type="EMBL" id="GEDG01028053">
    <property type="protein sequence ID" value="JAP13429.1"/>
    <property type="molecule type" value="Transcribed_RNA"/>
</dbReference>